<protein>
    <recommendedName>
        <fullName evidence="3 9">Biotin carboxyl carrier protein of acetyl-CoA carboxylase</fullName>
    </recommendedName>
</protein>
<dbReference type="NCBIfam" id="TIGR00531">
    <property type="entry name" value="BCCP"/>
    <property type="match status" value="1"/>
</dbReference>
<comment type="pathway">
    <text evidence="2 9">Lipid metabolism; fatty acid biosynthesis.</text>
</comment>
<dbReference type="FunFam" id="2.40.50.100:FF:000003">
    <property type="entry name" value="Acetyl-CoA carboxylase biotin carboxyl carrier protein"/>
    <property type="match status" value="1"/>
</dbReference>
<dbReference type="InterPro" id="IPR001249">
    <property type="entry name" value="AcCoA_biotinCC"/>
</dbReference>
<dbReference type="AlphaFoldDB" id="A0A1I7NJK7"/>
<feature type="domain" description="Lipoyl-binding" evidence="11">
    <location>
        <begin position="86"/>
        <end position="162"/>
    </location>
</feature>
<dbReference type="OrthoDB" id="9811735at2"/>
<evidence type="ECO:0000256" key="7">
    <source>
        <dbReference type="ARBA" id="ARBA00023160"/>
    </source>
</evidence>
<proteinExistence type="predicted"/>
<evidence type="ECO:0000256" key="3">
    <source>
        <dbReference type="ARBA" id="ARBA00017562"/>
    </source>
</evidence>
<evidence type="ECO:0000259" key="11">
    <source>
        <dbReference type="PROSITE" id="PS50968"/>
    </source>
</evidence>
<keyword evidence="4 9" id="KW-0444">Lipid biosynthesis</keyword>
<comment type="function">
    <text evidence="1 9">This protein is a component of the acetyl coenzyme A carboxylase complex; first, biotin carboxylase catalyzes the carboxylation of the carrier protein and then the transcarboxylase transfers the carboxyl group to form malonyl-CoA.</text>
</comment>
<keyword evidence="13" id="KW-1185">Reference proteome</keyword>
<dbReference type="GO" id="GO:0006633">
    <property type="term" value="P:fatty acid biosynthetic process"/>
    <property type="evidence" value="ECO:0007669"/>
    <property type="project" value="UniProtKB-UniPathway"/>
</dbReference>
<keyword evidence="6 9" id="KW-0443">Lipid metabolism</keyword>
<dbReference type="UniPathway" id="UPA00094"/>
<evidence type="ECO:0000256" key="10">
    <source>
        <dbReference type="SAM" id="MobiDB-lite"/>
    </source>
</evidence>
<dbReference type="Pfam" id="PF00364">
    <property type="entry name" value="Biotin_lipoyl"/>
    <property type="match status" value="1"/>
</dbReference>
<accession>A0A1I7NJK7</accession>
<evidence type="ECO:0000256" key="4">
    <source>
        <dbReference type="ARBA" id="ARBA00022516"/>
    </source>
</evidence>
<evidence type="ECO:0000256" key="8">
    <source>
        <dbReference type="ARBA" id="ARBA00023267"/>
    </source>
</evidence>
<evidence type="ECO:0000256" key="2">
    <source>
        <dbReference type="ARBA" id="ARBA00005194"/>
    </source>
</evidence>
<keyword evidence="7 9" id="KW-0275">Fatty acid biosynthesis</keyword>
<dbReference type="EMBL" id="FPCH01000002">
    <property type="protein sequence ID" value="SFV34817.1"/>
    <property type="molecule type" value="Genomic_DNA"/>
</dbReference>
<dbReference type="PROSITE" id="PS00188">
    <property type="entry name" value="BIOTIN"/>
    <property type="match status" value="1"/>
</dbReference>
<dbReference type="PROSITE" id="PS50968">
    <property type="entry name" value="BIOTINYL_LIPOYL"/>
    <property type="match status" value="1"/>
</dbReference>
<dbReference type="Gene3D" id="2.40.50.100">
    <property type="match status" value="1"/>
</dbReference>
<evidence type="ECO:0000313" key="13">
    <source>
        <dbReference type="Proteomes" id="UP000199423"/>
    </source>
</evidence>
<dbReference type="InterPro" id="IPR000089">
    <property type="entry name" value="Biotin_lipoyl"/>
</dbReference>
<dbReference type="InterPro" id="IPR050709">
    <property type="entry name" value="Biotin_Carboxyl_Carrier/Decarb"/>
</dbReference>
<sequence>MSAKDQGPKAASAEGQMIRELAELLNATGLTEIEIEKSGLKVRVAKTISITAAPQAYAPAPVAAPSAAPSEAKPPAAASGDLSKHPGAVKSPMVGTAYRSPEPGAPLFCEVGSKVNQGDTLLIIEAMKTMNQIPAPRSGTVKAILIENAQPVEYGEPLIIIE</sequence>
<dbReference type="PANTHER" id="PTHR45266">
    <property type="entry name" value="OXALOACETATE DECARBOXYLASE ALPHA CHAIN"/>
    <property type="match status" value="1"/>
</dbReference>
<dbReference type="GO" id="GO:0003989">
    <property type="term" value="F:acetyl-CoA carboxylase activity"/>
    <property type="evidence" value="ECO:0007669"/>
    <property type="project" value="InterPro"/>
</dbReference>
<dbReference type="STRING" id="51670.SAMN04488557_2431"/>
<dbReference type="PRINTS" id="PR01071">
    <property type="entry name" value="ACOABIOTINCC"/>
</dbReference>
<dbReference type="GO" id="GO:0009317">
    <property type="term" value="C:acetyl-CoA carboxylase complex"/>
    <property type="evidence" value="ECO:0007669"/>
    <property type="project" value="InterPro"/>
</dbReference>
<feature type="region of interest" description="Disordered" evidence="10">
    <location>
        <begin position="57"/>
        <end position="96"/>
    </location>
</feature>
<evidence type="ECO:0000313" key="12">
    <source>
        <dbReference type="EMBL" id="SFV34817.1"/>
    </source>
</evidence>
<dbReference type="InterPro" id="IPR001882">
    <property type="entry name" value="Biotin_BS"/>
</dbReference>
<gene>
    <name evidence="12" type="ORF">SAMN04488557_2431</name>
</gene>
<dbReference type="Proteomes" id="UP000199423">
    <property type="component" value="Unassembled WGS sequence"/>
</dbReference>
<organism evidence="12 13">
    <name type="scientific">Hyphomicrobium facile</name>
    <dbReference type="NCBI Taxonomy" id="51670"/>
    <lineage>
        <taxon>Bacteria</taxon>
        <taxon>Pseudomonadati</taxon>
        <taxon>Pseudomonadota</taxon>
        <taxon>Alphaproteobacteria</taxon>
        <taxon>Hyphomicrobiales</taxon>
        <taxon>Hyphomicrobiaceae</taxon>
        <taxon>Hyphomicrobium</taxon>
    </lineage>
</organism>
<evidence type="ECO:0000256" key="6">
    <source>
        <dbReference type="ARBA" id="ARBA00023098"/>
    </source>
</evidence>
<dbReference type="PANTHER" id="PTHR45266:SF3">
    <property type="entry name" value="OXALOACETATE DECARBOXYLASE ALPHA CHAIN"/>
    <property type="match status" value="1"/>
</dbReference>
<keyword evidence="8 9" id="KW-0092">Biotin</keyword>
<dbReference type="InterPro" id="IPR011053">
    <property type="entry name" value="Single_hybrid_motif"/>
</dbReference>
<dbReference type="RefSeq" id="WP_092867915.1">
    <property type="nucleotide sequence ID" value="NZ_FPCH01000002.1"/>
</dbReference>
<reference evidence="13" key="1">
    <citation type="submission" date="2016-10" db="EMBL/GenBank/DDBJ databases">
        <authorList>
            <person name="Varghese N."/>
            <person name="Submissions S."/>
        </authorList>
    </citation>
    <scope>NUCLEOTIDE SEQUENCE [LARGE SCALE GENOMIC DNA]</scope>
    <source>
        <strain evidence="13">DSM 1565</strain>
    </source>
</reference>
<name>A0A1I7NJK7_9HYPH</name>
<evidence type="ECO:0000256" key="9">
    <source>
        <dbReference type="RuleBase" id="RU364072"/>
    </source>
</evidence>
<keyword evidence="5 9" id="KW-0276">Fatty acid metabolism</keyword>
<feature type="compositionally biased region" description="Low complexity" evidence="10">
    <location>
        <begin position="57"/>
        <end position="79"/>
    </location>
</feature>
<evidence type="ECO:0000256" key="5">
    <source>
        <dbReference type="ARBA" id="ARBA00022832"/>
    </source>
</evidence>
<dbReference type="SUPFAM" id="SSF51230">
    <property type="entry name" value="Single hybrid motif"/>
    <property type="match status" value="1"/>
</dbReference>
<evidence type="ECO:0000256" key="1">
    <source>
        <dbReference type="ARBA" id="ARBA00003761"/>
    </source>
</evidence>
<dbReference type="CDD" id="cd06850">
    <property type="entry name" value="biotinyl_domain"/>
    <property type="match status" value="1"/>
</dbReference>